<name>A0AA46TEZ0_9ACTN</name>
<dbReference type="EMBL" id="CP094970">
    <property type="protein sequence ID" value="UYM03323.1"/>
    <property type="molecule type" value="Genomic_DNA"/>
</dbReference>
<evidence type="ECO:0000256" key="1">
    <source>
        <dbReference type="SAM" id="Phobius"/>
    </source>
</evidence>
<sequence length="198" mass="20957">MSTEPSLAAQPTAAISNTTRALLTGLRSALPEVVALIACVVLYLQTLDFRGTDDGPGPALYPRLLIALLAFVMALRIIGQVRSALRHGGDVSVAAVRPPAEEDTGSLPLRRIAQVIAIAVGFVVATVYLGWLLATFLFIPLFCWACGKRNLLVTVPLGAVLAVGSSYLFIKLVYIALPTGIGAFDEFSVQAFLALGIY</sequence>
<dbReference type="KEGG" id="sgrg:L0C25_12225"/>
<keyword evidence="1" id="KW-0812">Transmembrane</keyword>
<feature type="transmembrane region" description="Helical" evidence="1">
    <location>
        <begin position="151"/>
        <end position="170"/>
    </location>
</feature>
<evidence type="ECO:0000259" key="2">
    <source>
        <dbReference type="Pfam" id="PF07331"/>
    </source>
</evidence>
<keyword evidence="1" id="KW-0472">Membrane</keyword>
<feature type="transmembrane region" description="Helical" evidence="1">
    <location>
        <begin position="59"/>
        <end position="78"/>
    </location>
</feature>
<proteinExistence type="predicted"/>
<feature type="transmembrane region" description="Helical" evidence="1">
    <location>
        <begin position="29"/>
        <end position="47"/>
    </location>
</feature>
<dbReference type="InterPro" id="IPR009936">
    <property type="entry name" value="DUF1468"/>
</dbReference>
<dbReference type="AlphaFoldDB" id="A0AA46TEZ0"/>
<dbReference type="Pfam" id="PF07331">
    <property type="entry name" value="TctB"/>
    <property type="match status" value="1"/>
</dbReference>
<feature type="transmembrane region" description="Helical" evidence="1">
    <location>
        <begin position="115"/>
        <end position="139"/>
    </location>
</feature>
<protein>
    <submittedName>
        <fullName evidence="3">Tripartite tricarboxylate transporter TctB family protein</fullName>
    </submittedName>
</protein>
<evidence type="ECO:0000313" key="3">
    <source>
        <dbReference type="EMBL" id="UYM03323.1"/>
    </source>
</evidence>
<reference evidence="3" key="1">
    <citation type="submission" date="2022-01" db="EMBL/GenBank/DDBJ databases">
        <title>Nocardioidaceae gen. sp. A5X3R13.</title>
        <authorList>
            <person name="Lopez Marin M.A."/>
            <person name="Uhlik O."/>
        </authorList>
    </citation>
    <scope>NUCLEOTIDE SEQUENCE</scope>
    <source>
        <strain evidence="3">A5X3R13</strain>
    </source>
</reference>
<keyword evidence="1" id="KW-1133">Transmembrane helix</keyword>
<accession>A0AA46TEZ0</accession>
<keyword evidence="4" id="KW-1185">Reference proteome</keyword>
<evidence type="ECO:0000313" key="4">
    <source>
        <dbReference type="Proteomes" id="UP001164390"/>
    </source>
</evidence>
<feature type="domain" description="DUF1468" evidence="2">
    <location>
        <begin position="34"/>
        <end position="178"/>
    </location>
</feature>
<gene>
    <name evidence="3" type="ORF">L0C25_12225</name>
</gene>
<organism evidence="3 4">
    <name type="scientific">Solicola gregarius</name>
    <dbReference type="NCBI Taxonomy" id="2908642"/>
    <lineage>
        <taxon>Bacteria</taxon>
        <taxon>Bacillati</taxon>
        <taxon>Actinomycetota</taxon>
        <taxon>Actinomycetes</taxon>
        <taxon>Propionibacteriales</taxon>
        <taxon>Nocardioidaceae</taxon>
        <taxon>Solicola</taxon>
    </lineage>
</organism>
<dbReference type="RefSeq" id="WP_271631929.1">
    <property type="nucleotide sequence ID" value="NZ_CP094970.1"/>
</dbReference>
<dbReference type="Proteomes" id="UP001164390">
    <property type="component" value="Chromosome"/>
</dbReference>